<dbReference type="GO" id="GO:0003917">
    <property type="term" value="F:DNA topoisomerase type I (single strand cut, ATP-independent) activity"/>
    <property type="evidence" value="ECO:0007669"/>
    <property type="project" value="UniProtKB-UniRule"/>
</dbReference>
<evidence type="ECO:0000313" key="12">
    <source>
        <dbReference type="Proteomes" id="UP000002892"/>
    </source>
</evidence>
<evidence type="ECO:0000256" key="5">
    <source>
        <dbReference type="ARBA" id="ARBA00023029"/>
    </source>
</evidence>
<dbReference type="CDD" id="cd03362">
    <property type="entry name" value="TOPRIM_TopoIA_TopoIII"/>
    <property type="match status" value="1"/>
</dbReference>
<dbReference type="eggNOG" id="COG0551">
    <property type="taxonomic scope" value="Bacteria"/>
</dbReference>
<dbReference type="KEGG" id="dai:Desaci_1160"/>
<dbReference type="CDD" id="cd00186">
    <property type="entry name" value="TOP1Ac"/>
    <property type="match status" value="1"/>
</dbReference>
<dbReference type="Proteomes" id="UP000002892">
    <property type="component" value="Chromosome"/>
</dbReference>
<feature type="site" description="Interaction with DNA" evidence="8">
    <location>
        <position position="61"/>
    </location>
</feature>
<feature type="binding site" evidence="8">
    <location>
        <position position="9"/>
    </location>
    <ligand>
        <name>Mg(2+)</name>
        <dbReference type="ChEBI" id="CHEBI:18420"/>
        <note>catalytic</note>
    </ligand>
</feature>
<dbReference type="Gene3D" id="1.10.290.10">
    <property type="entry name" value="Topoisomerase I, domain 4"/>
    <property type="match status" value="1"/>
</dbReference>
<comment type="caution">
    <text evidence="8">Lacks conserved residue(s) required for the propagation of feature annotation.</text>
</comment>
<feature type="site" description="Interaction with DNA" evidence="8">
    <location>
        <position position="176"/>
    </location>
</feature>
<sequence length="728" mass="82667">MGKTLVLTEKPSVGREVARILKCSRQGNGCLIGEKYIVVWALGHLVTLADPEAYDASYKIWRAEDLPMLPAKMELVVIRETAKQFGIVKNMMRNPEVDELIIATDAGREGELVARWIIKKAGWRKPIKRLWISSLTERAIRDGFNHLRPGKDFETLYAAAECRAEADWLVGLNVTRALTCKFNAQLSAGRVQTPTLAMIVEREKEIKEFVPQDYWSVAASAQSFDLRWQDKNGQTRIFNKIKADEILTKVKGHPGEIIDIKKEAKHEPPPLAYDLTELQRDANRKFGFSAKTTSNIMQQLYENHKLVTYPRTDSRYISDDIVPTLPERLKSVAQGPYVNLARGILRTKPNVTKRFVDNSKVSDHHAIIPTEQPAMLNRLSSDELKIYDLIVRRFLAVLLPPFEYQQTTVKMKVNGEVFTTKGRIVLKKGWKDVYAGDYTGAEDEDEGEAQGLQTLPEISLGDRLKSLSIRLDSHKTKPPSRHTEATLLYAMEHPAQMIEDRQLRDIMAQSHGLGTPATRAEIIEKLFNSFYMNRQGKEIVPTSKGIQLINLVPEELKSPELTAQWEQQLNEISKGRVNAQTFLKDMRQYAAQLVSTVNGSSQFFKHDNLTRTKCPNCGKFLLQVKGKKGEMYVCQDRECGYRQNISQMSNARCPECHKKMELRGEGESKLFFCTCGYREKLSAFKKRKEAGNTTGNKKEVSAYLRKQNEDALKNTALADALAKLQLKK</sequence>
<dbReference type="Pfam" id="PF01751">
    <property type="entry name" value="Toprim"/>
    <property type="match status" value="1"/>
</dbReference>
<dbReference type="RefSeq" id="WP_014826201.1">
    <property type="nucleotide sequence ID" value="NC_018068.1"/>
</dbReference>
<keyword evidence="12" id="KW-1185">Reference proteome</keyword>
<evidence type="ECO:0000256" key="6">
    <source>
        <dbReference type="ARBA" id="ARBA00023125"/>
    </source>
</evidence>
<dbReference type="NCBIfam" id="TIGR01056">
    <property type="entry name" value="topB"/>
    <property type="match status" value="1"/>
</dbReference>
<accession>I4D320</accession>
<proteinExistence type="inferred from homology"/>
<dbReference type="GO" id="GO:0000287">
    <property type="term" value="F:magnesium ion binding"/>
    <property type="evidence" value="ECO:0007669"/>
    <property type="project" value="UniProtKB-UniRule"/>
</dbReference>
<dbReference type="NCBIfam" id="NF005829">
    <property type="entry name" value="PRK07726.1"/>
    <property type="match status" value="1"/>
</dbReference>
<dbReference type="OrthoDB" id="9803554at2"/>
<dbReference type="InterPro" id="IPR013497">
    <property type="entry name" value="Topo_IA_cen"/>
</dbReference>
<dbReference type="SMART" id="SM00437">
    <property type="entry name" value="TOP1Ac"/>
    <property type="match status" value="1"/>
</dbReference>
<dbReference type="Gene3D" id="3.40.50.140">
    <property type="match status" value="1"/>
</dbReference>
<dbReference type="AlphaFoldDB" id="I4D320"/>
<feature type="domain" description="Toprim" evidence="9">
    <location>
        <begin position="3"/>
        <end position="136"/>
    </location>
</feature>
<name>I4D320_DESAJ</name>
<feature type="domain" description="Topo IA-type catalytic" evidence="10">
    <location>
        <begin position="153"/>
        <end position="594"/>
    </location>
</feature>
<dbReference type="EMBL" id="CP003639">
    <property type="protein sequence ID" value="AFM40194.1"/>
    <property type="molecule type" value="Genomic_DNA"/>
</dbReference>
<dbReference type="PRINTS" id="PR00417">
    <property type="entry name" value="PRTPISMRASEI"/>
</dbReference>
<evidence type="ECO:0000256" key="2">
    <source>
        <dbReference type="ARBA" id="ARBA00009446"/>
    </source>
</evidence>
<dbReference type="PROSITE" id="PS00396">
    <property type="entry name" value="TOPO_IA_1"/>
    <property type="match status" value="1"/>
</dbReference>
<dbReference type="GO" id="GO:0003677">
    <property type="term" value="F:DNA binding"/>
    <property type="evidence" value="ECO:0007669"/>
    <property type="project" value="UniProtKB-KW"/>
</dbReference>
<organism evidence="11 12">
    <name type="scientific">Desulfosporosinus acidiphilus (strain DSM 22704 / JCM 16185 / SJ4)</name>
    <dbReference type="NCBI Taxonomy" id="646529"/>
    <lineage>
        <taxon>Bacteria</taxon>
        <taxon>Bacillati</taxon>
        <taxon>Bacillota</taxon>
        <taxon>Clostridia</taxon>
        <taxon>Eubacteriales</taxon>
        <taxon>Desulfitobacteriaceae</taxon>
        <taxon>Desulfosporosinus</taxon>
    </lineage>
</organism>
<dbReference type="PANTHER" id="PTHR11390:SF21">
    <property type="entry name" value="DNA TOPOISOMERASE 3-ALPHA"/>
    <property type="match status" value="1"/>
</dbReference>
<evidence type="ECO:0000313" key="11">
    <source>
        <dbReference type="EMBL" id="AFM40194.1"/>
    </source>
</evidence>
<dbReference type="GO" id="GO:0043597">
    <property type="term" value="C:cytoplasmic replication fork"/>
    <property type="evidence" value="ECO:0007669"/>
    <property type="project" value="TreeGrafter"/>
</dbReference>
<dbReference type="HAMAP" id="MF_00953">
    <property type="entry name" value="Topoisom_3_prok"/>
    <property type="match status" value="1"/>
</dbReference>
<dbReference type="GO" id="GO:0006265">
    <property type="term" value="P:DNA topological change"/>
    <property type="evidence" value="ECO:0007669"/>
    <property type="project" value="UniProtKB-UniRule"/>
</dbReference>
<keyword evidence="7 8" id="KW-0413">Isomerase</keyword>
<keyword evidence="6 8" id="KW-0238">DNA-binding</keyword>
<dbReference type="PROSITE" id="PS50880">
    <property type="entry name" value="TOPRIM"/>
    <property type="match status" value="1"/>
</dbReference>
<dbReference type="STRING" id="646529.Desaci_1160"/>
<dbReference type="GO" id="GO:0006310">
    <property type="term" value="P:DNA recombination"/>
    <property type="evidence" value="ECO:0007669"/>
    <property type="project" value="TreeGrafter"/>
</dbReference>
<protein>
    <recommendedName>
        <fullName evidence="8">DNA topoisomerase 3</fullName>
        <ecNumber evidence="8">5.6.2.1</ecNumber>
    </recommendedName>
    <alternativeName>
        <fullName evidence="8">DNA topoisomerase III</fullName>
    </alternativeName>
</protein>
<evidence type="ECO:0000256" key="4">
    <source>
        <dbReference type="ARBA" id="ARBA00022842"/>
    </source>
</evidence>
<dbReference type="InterPro" id="IPR034144">
    <property type="entry name" value="TOPRIM_TopoIII"/>
</dbReference>
<dbReference type="InterPro" id="IPR003601">
    <property type="entry name" value="Topo_IA_2"/>
</dbReference>
<comment type="similarity">
    <text evidence="2 8">Belongs to the type IA topoisomerase family.</text>
</comment>
<evidence type="ECO:0000259" key="9">
    <source>
        <dbReference type="PROSITE" id="PS50880"/>
    </source>
</evidence>
<comment type="cofactor">
    <cofactor evidence="8">
        <name>Mg(2+)</name>
        <dbReference type="ChEBI" id="CHEBI:18420"/>
    </cofactor>
</comment>
<feature type="site" description="Interaction with DNA" evidence="8">
    <location>
        <position position="168"/>
    </location>
</feature>
<dbReference type="InterPro" id="IPR013824">
    <property type="entry name" value="Topo_IA_cen_sub1"/>
</dbReference>
<evidence type="ECO:0000259" key="10">
    <source>
        <dbReference type="PROSITE" id="PS52039"/>
    </source>
</evidence>
<feature type="site" description="Interaction with DNA" evidence="8">
    <location>
        <position position="311"/>
    </location>
</feature>
<comment type="catalytic activity">
    <reaction evidence="1 8">
        <text>ATP-independent breakage of single-stranded DNA, followed by passage and rejoining.</text>
        <dbReference type="EC" id="5.6.2.1"/>
    </reaction>
</comment>
<dbReference type="Gene3D" id="2.70.20.10">
    <property type="entry name" value="Topoisomerase I, domain 3"/>
    <property type="match status" value="1"/>
</dbReference>
<dbReference type="Pfam" id="PF01131">
    <property type="entry name" value="Topoisom_bac"/>
    <property type="match status" value="1"/>
</dbReference>
<dbReference type="PANTHER" id="PTHR11390">
    <property type="entry name" value="PROKARYOTIC DNA TOPOISOMERASE"/>
    <property type="match status" value="1"/>
</dbReference>
<dbReference type="InterPro" id="IPR000380">
    <property type="entry name" value="Topo_IA"/>
</dbReference>
<feature type="binding site" evidence="8">
    <location>
        <position position="105"/>
    </location>
    <ligand>
        <name>Mg(2+)</name>
        <dbReference type="ChEBI" id="CHEBI:18420"/>
        <note>catalytic</note>
    </ligand>
</feature>
<keyword evidence="5 8" id="KW-0799">Topoisomerase</keyword>
<dbReference type="GO" id="GO:0006281">
    <property type="term" value="P:DNA repair"/>
    <property type="evidence" value="ECO:0007669"/>
    <property type="project" value="TreeGrafter"/>
</dbReference>
<evidence type="ECO:0000256" key="3">
    <source>
        <dbReference type="ARBA" id="ARBA00022723"/>
    </source>
</evidence>
<evidence type="ECO:0000256" key="1">
    <source>
        <dbReference type="ARBA" id="ARBA00000213"/>
    </source>
</evidence>
<dbReference type="InterPro" id="IPR005738">
    <property type="entry name" value="TopoIII"/>
</dbReference>
<evidence type="ECO:0000256" key="8">
    <source>
        <dbReference type="HAMAP-Rule" id="MF_00953"/>
    </source>
</evidence>
<dbReference type="SMART" id="SM00493">
    <property type="entry name" value="TOPRIM"/>
    <property type="match status" value="1"/>
</dbReference>
<dbReference type="HOGENOM" id="CLU_002929_5_2_9"/>
<reference evidence="11 12" key="1">
    <citation type="journal article" date="2012" name="J. Bacteriol.">
        <title>Complete genome sequences of Desulfosporosinus orientis DSM765T, Desulfosporosinus youngiae DSM17734T, Desulfosporosinus meridiei DSM13257T, and Desulfosporosinus acidiphilus DSM22704T.</title>
        <authorList>
            <person name="Pester M."/>
            <person name="Brambilla E."/>
            <person name="Alazard D."/>
            <person name="Rattei T."/>
            <person name="Weinmaier T."/>
            <person name="Han J."/>
            <person name="Lucas S."/>
            <person name="Lapidus A."/>
            <person name="Cheng J.F."/>
            <person name="Goodwin L."/>
            <person name="Pitluck S."/>
            <person name="Peters L."/>
            <person name="Ovchinnikova G."/>
            <person name="Teshima H."/>
            <person name="Detter J.C."/>
            <person name="Han C.S."/>
            <person name="Tapia R."/>
            <person name="Land M.L."/>
            <person name="Hauser L."/>
            <person name="Kyrpides N.C."/>
            <person name="Ivanova N.N."/>
            <person name="Pagani I."/>
            <person name="Huntmann M."/>
            <person name="Wei C.L."/>
            <person name="Davenport K.W."/>
            <person name="Daligault H."/>
            <person name="Chain P.S."/>
            <person name="Chen A."/>
            <person name="Mavromatis K."/>
            <person name="Markowitz V."/>
            <person name="Szeto E."/>
            <person name="Mikhailova N."/>
            <person name="Pati A."/>
            <person name="Wagner M."/>
            <person name="Woyke T."/>
            <person name="Ollivier B."/>
            <person name="Klenk H.P."/>
            <person name="Spring S."/>
            <person name="Loy A."/>
        </authorList>
    </citation>
    <scope>NUCLEOTIDE SEQUENCE [LARGE SCALE GENOMIC DNA]</scope>
    <source>
        <strain evidence="12">DSM 22704 / JCM 16185 / SJ4</strain>
    </source>
</reference>
<dbReference type="EC" id="5.6.2.1" evidence="8"/>
<dbReference type="PROSITE" id="PS52039">
    <property type="entry name" value="TOPO_IA_2"/>
    <property type="match status" value="1"/>
</dbReference>
<keyword evidence="4 8" id="KW-0460">Magnesium</keyword>
<feature type="region of interest" description="Interaction with DNA" evidence="8">
    <location>
        <begin position="187"/>
        <end position="192"/>
    </location>
</feature>
<dbReference type="SMART" id="SM00436">
    <property type="entry name" value="TOP1Bc"/>
    <property type="match status" value="1"/>
</dbReference>
<dbReference type="eggNOG" id="COG0550">
    <property type="taxonomic scope" value="Bacteria"/>
</dbReference>
<dbReference type="InterPro" id="IPR023406">
    <property type="entry name" value="Topo_IA_AS"/>
</dbReference>
<dbReference type="InterPro" id="IPR013825">
    <property type="entry name" value="Topo_IA_cen_sub2"/>
</dbReference>
<dbReference type="InterPro" id="IPR006171">
    <property type="entry name" value="TOPRIM_dom"/>
</dbReference>
<evidence type="ECO:0000256" key="7">
    <source>
        <dbReference type="ARBA" id="ARBA00023235"/>
    </source>
</evidence>
<keyword evidence="3 8" id="KW-0479">Metal-binding</keyword>
<comment type="function">
    <text evidence="8">Releases the supercoiling and torsional tension of DNA, which is introduced during the DNA replication and transcription, by transiently cleaving and rejoining one strand of the DNA duplex. Introduces a single-strand break via transesterification at a target site in duplex DNA. The scissile phosphodiester is attacked by the catalytic tyrosine of the enzyme, resulting in the formation of a DNA-(5'-phosphotyrosyl)-enzyme intermediate and the expulsion of a 3'-OH DNA strand. The free DNA strand then undergoes passage around the unbroken strand, thus removing DNA supercoils. Finally, in the religation step, the DNA 3'-OH attacks the covalent intermediate to expel the active-site tyrosine and restore the DNA phosphodiester backbone.</text>
</comment>
<dbReference type="InterPro" id="IPR003602">
    <property type="entry name" value="Topo_IA_DNA-bd_dom"/>
</dbReference>
<gene>
    <name evidence="8" type="primary">topB</name>
    <name evidence="11" type="ordered locus">Desaci_1160</name>
</gene>
<dbReference type="InterPro" id="IPR013826">
    <property type="entry name" value="Topo_IA_cen_sub3"/>
</dbReference>
<dbReference type="SUPFAM" id="SSF56712">
    <property type="entry name" value="Prokaryotic type I DNA topoisomerase"/>
    <property type="match status" value="1"/>
</dbReference>
<dbReference type="Gene3D" id="1.10.460.10">
    <property type="entry name" value="Topoisomerase I, domain 2"/>
    <property type="match status" value="1"/>
</dbReference>
<feature type="active site" description="O-(5'-phospho-DNA)-tyrosine intermediate" evidence="8">
    <location>
        <position position="309"/>
    </location>
</feature>
<dbReference type="InterPro" id="IPR023405">
    <property type="entry name" value="Topo_IA_core_domain"/>
</dbReference>